<dbReference type="AlphaFoldDB" id="A0A450WZI6"/>
<evidence type="ECO:0000313" key="1">
    <source>
        <dbReference type="EMBL" id="VFK22464.1"/>
    </source>
</evidence>
<name>A0A450WZI6_9GAMM</name>
<dbReference type="EMBL" id="CAADFN010000120">
    <property type="protein sequence ID" value="VFK22464.1"/>
    <property type="molecule type" value="Genomic_DNA"/>
</dbReference>
<organism evidence="1">
    <name type="scientific">Candidatus Kentrum sp. LFY</name>
    <dbReference type="NCBI Taxonomy" id="2126342"/>
    <lineage>
        <taxon>Bacteria</taxon>
        <taxon>Pseudomonadati</taxon>
        <taxon>Pseudomonadota</taxon>
        <taxon>Gammaproteobacteria</taxon>
        <taxon>Candidatus Kentrum</taxon>
    </lineage>
</organism>
<evidence type="ECO:0008006" key="2">
    <source>
        <dbReference type="Google" id="ProtNLM"/>
    </source>
</evidence>
<gene>
    <name evidence="1" type="ORF">BECKLFY1418C_GA0070996_11202</name>
</gene>
<protein>
    <recommendedName>
        <fullName evidence="2">TVP38/TMEM64 family membrane protein</fullName>
    </recommendedName>
</protein>
<accession>A0A450WZI6</accession>
<proteinExistence type="predicted"/>
<sequence length="56" mass="6140">MLPGALAYTWLGYVGREAAAGGEDLIRKEMLALGLLVAVAFLPRLVERWKKSNAPR</sequence>
<reference evidence="1" key="1">
    <citation type="submission" date="2019-02" db="EMBL/GenBank/DDBJ databases">
        <authorList>
            <person name="Gruber-Vodicka R. H."/>
            <person name="Seah K. B. B."/>
        </authorList>
    </citation>
    <scope>NUCLEOTIDE SEQUENCE</scope>
    <source>
        <strain evidence="1">BECK_BY7</strain>
    </source>
</reference>